<keyword evidence="2" id="KW-0067">ATP-binding</keyword>
<evidence type="ECO:0000313" key="5">
    <source>
        <dbReference type="EMBL" id="VTZ78975.1"/>
    </source>
</evidence>
<dbReference type="VEuPathDB" id="PlasmoDB:PY06792"/>
<dbReference type="Proteomes" id="UP000072904">
    <property type="component" value="Chromosome 10"/>
</dbReference>
<sequence length="549" mass="64009">MISKNIIDLLEKRNNEYKNIENNKYRCQYESKQVIYEYIYNSNIVENNKNVEENEKCDKKISYNCCSLDIGGTLIKLAYLNNIYINTNNEDRYRLKNLGIKIENDKYLFVDFFSVNKLNEALNFIIKNNLIKDKKIILTGGGSYKYYYNIIEKIIHEHILKKFNIKNNEYILTISKYQYCEEISTLYIQLQLNRNHKINVSNQIKFDNIFLTNFGKYERLVIYIENFEKSKNNMNKILNNDDVDEIKNNFIYNTELLLEVCRKDEMYCVINGIYKLFNVKKSIIKYDNILKAQIPIQIKSPLYPFIIANIGSGISILKSDSYNSFSRISGTSIGGGTVIGLATLIFGKISFDDLVKLSYKGNGNLDLKFKHLKNDVGSNECVKDNTLVSLFGLVNNILENNKENKDQTEQINQDIARSLILMVSYNIGYLVYLLAKIHSVKRIFFSGKYINNNEYIMESITKGVYYHFRHYNKTIENIGCFNNAPKNINKKNLFNNYDNIVDMSCYKLEVIKDDFHLRSYGQTSKDDTIPEVLFLKHDGFLGVIGGFFS</sequence>
<dbReference type="EMBL" id="LK934638">
    <property type="protein sequence ID" value="CDU85080.1"/>
    <property type="molecule type" value="Genomic_DNA"/>
</dbReference>
<dbReference type="Pfam" id="PF03630">
    <property type="entry name" value="Fumble"/>
    <property type="match status" value="2"/>
</dbReference>
<protein>
    <submittedName>
        <fullName evidence="5">Pantothenate kinase 1</fullName>
    </submittedName>
    <submittedName>
        <fullName evidence="4">Pantothenate kinase, putative</fullName>
        <ecNumber evidence="4">2.7.1.33</ecNumber>
    </submittedName>
</protein>
<keyword evidence="1" id="KW-0547">Nucleotide-binding</keyword>
<dbReference type="GeneID" id="3853958"/>
<dbReference type="GO" id="GO:0005829">
    <property type="term" value="C:cytosol"/>
    <property type="evidence" value="ECO:0007669"/>
    <property type="project" value="TreeGrafter"/>
</dbReference>
<keyword evidence="3" id="KW-0173">Coenzyme A biosynthesis</keyword>
<dbReference type="OMA" id="DEMNCIM"/>
<gene>
    <name evidence="5" type="ORF">PY17X_1024500</name>
    <name evidence="4" type="ORF">PYYM_1024200</name>
</gene>
<dbReference type="KEGG" id="pyo:PY17X_1024500"/>
<organism evidence="4 7">
    <name type="scientific">Plasmodium yoelii</name>
    <dbReference type="NCBI Taxonomy" id="5861"/>
    <lineage>
        <taxon>Eukaryota</taxon>
        <taxon>Sar</taxon>
        <taxon>Alveolata</taxon>
        <taxon>Apicomplexa</taxon>
        <taxon>Aconoidasida</taxon>
        <taxon>Haemosporida</taxon>
        <taxon>Plasmodiidae</taxon>
        <taxon>Plasmodium</taxon>
        <taxon>Plasmodium (Vinckeia)</taxon>
    </lineage>
</organism>
<dbReference type="AlphaFoldDB" id="A0A077YF46"/>
<evidence type="ECO:0000256" key="2">
    <source>
        <dbReference type="ARBA" id="ARBA00022840"/>
    </source>
</evidence>
<accession>A0A077YF46</accession>
<evidence type="ECO:0000256" key="3">
    <source>
        <dbReference type="ARBA" id="ARBA00022993"/>
    </source>
</evidence>
<reference evidence="6 7" key="1">
    <citation type="journal article" date="2014" name="BMC Biol.">
        <title>A comprehensive evaluation of rodent malaria parasite genomes and gene expression.</title>
        <authorList>
            <person name="Otto T.D."/>
            <person name="Bohme U."/>
            <person name="Jackson A.P."/>
            <person name="Hunt M."/>
            <person name="Franke-Fayard B."/>
            <person name="Hoeijmakers W.A."/>
            <person name="Religa A.A."/>
            <person name="Robertson L."/>
            <person name="Sanders M."/>
            <person name="Ogun S.A."/>
            <person name="Cunningham D."/>
            <person name="Erhart A."/>
            <person name="Billker O."/>
            <person name="Khan S.M."/>
            <person name="Stunnenberg H.G."/>
            <person name="Langhorne J."/>
            <person name="Holder A.A."/>
            <person name="Waters A.P."/>
            <person name="Newbold C.I."/>
            <person name="Pain A."/>
            <person name="Berriman M."/>
            <person name="Janse C.J."/>
        </authorList>
    </citation>
    <scope>NUCLEOTIDE SEQUENCE [LARGE SCALE GENOMIC DNA]</scope>
    <source>
        <strain evidence="5 6">17X</strain>
        <strain evidence="4 7">YM</strain>
    </source>
</reference>
<reference evidence="5" key="2">
    <citation type="submission" date="2014-05" db="EMBL/GenBank/DDBJ databases">
        <authorList>
            <person name="Aslett M.A."/>
            <person name="De Silva N."/>
        </authorList>
    </citation>
    <scope>NUCLEOTIDE SEQUENCE</scope>
    <source>
        <strain evidence="5">17X</strain>
    </source>
</reference>
<dbReference type="RefSeq" id="XP_022813336.1">
    <property type="nucleotide sequence ID" value="XM_022956272.1"/>
</dbReference>
<dbReference type="CDD" id="cd24086">
    <property type="entry name" value="ASKHA_NBD_PanK-II_euk"/>
    <property type="match status" value="1"/>
</dbReference>
<dbReference type="VEuPathDB" id="PlasmoDB:Py17XNL_001002289"/>
<dbReference type="GO" id="GO:0015937">
    <property type="term" value="P:coenzyme A biosynthetic process"/>
    <property type="evidence" value="ECO:0007669"/>
    <property type="project" value="UniProtKB-KW"/>
</dbReference>
<dbReference type="GO" id="GO:0005524">
    <property type="term" value="F:ATP binding"/>
    <property type="evidence" value="ECO:0007669"/>
    <property type="project" value="UniProtKB-KW"/>
</dbReference>
<reference evidence="4" key="3">
    <citation type="submission" date="2014-05" db="EMBL/GenBank/DDBJ databases">
        <authorList>
            <person name="Aslett A.Martin."/>
            <person name="De Silva Nishadi"/>
        </authorList>
    </citation>
    <scope>NUCLEOTIDE SEQUENCE</scope>
    <source>
        <strain evidence="4">YM</strain>
    </source>
</reference>
<dbReference type="Proteomes" id="UP000072874">
    <property type="component" value="Chromosome 10"/>
</dbReference>
<dbReference type="GO" id="GO:0004594">
    <property type="term" value="F:pantothenate kinase activity"/>
    <property type="evidence" value="ECO:0007669"/>
    <property type="project" value="UniProtKB-EC"/>
</dbReference>
<dbReference type="VEuPathDB" id="PlasmoDB:PY06793"/>
<evidence type="ECO:0000313" key="7">
    <source>
        <dbReference type="Proteomes" id="UP000072904"/>
    </source>
</evidence>
<dbReference type="InterPro" id="IPR043129">
    <property type="entry name" value="ATPase_NBD"/>
</dbReference>
<evidence type="ECO:0000256" key="1">
    <source>
        <dbReference type="ARBA" id="ARBA00022741"/>
    </source>
</evidence>
<dbReference type="OrthoDB" id="498611at2759"/>
<dbReference type="Gene3D" id="3.30.420.40">
    <property type="match status" value="1"/>
</dbReference>
<evidence type="ECO:0000313" key="4">
    <source>
        <dbReference type="EMBL" id="CDU85080.1"/>
    </source>
</evidence>
<dbReference type="PANTHER" id="PTHR12280">
    <property type="entry name" value="PANTOTHENATE KINASE"/>
    <property type="match status" value="1"/>
</dbReference>
<proteinExistence type="predicted"/>
<keyword evidence="4" id="KW-0418">Kinase</keyword>
<dbReference type="Gene3D" id="3.30.420.510">
    <property type="match status" value="1"/>
</dbReference>
<keyword evidence="4" id="KW-0808">Transferase</keyword>
<dbReference type="EC" id="2.7.1.33" evidence="4"/>
<dbReference type="VEuPathDB" id="PlasmoDB:PYYM_1024200"/>
<name>A0A077YF46_PLAYE</name>
<evidence type="ECO:0000313" key="6">
    <source>
        <dbReference type="Proteomes" id="UP000072874"/>
    </source>
</evidence>
<dbReference type="PANTHER" id="PTHR12280:SF20">
    <property type="entry name" value="4'-PHOSPHOPANTETHEINE PHOSPHATASE"/>
    <property type="match status" value="1"/>
</dbReference>
<dbReference type="GO" id="GO:0005634">
    <property type="term" value="C:nucleus"/>
    <property type="evidence" value="ECO:0007669"/>
    <property type="project" value="TreeGrafter"/>
</dbReference>
<dbReference type="SUPFAM" id="SSF53067">
    <property type="entry name" value="Actin-like ATPase domain"/>
    <property type="match status" value="2"/>
</dbReference>
<dbReference type="InterPro" id="IPR004567">
    <property type="entry name" value="Type_II_PanK"/>
</dbReference>
<dbReference type="EMBL" id="LM993664">
    <property type="protein sequence ID" value="VTZ78975.1"/>
    <property type="molecule type" value="Genomic_DNA"/>
</dbReference>
<dbReference type="VEuPathDB" id="PlasmoDB:PY17X_1024500"/>
<reference evidence="5" key="4">
    <citation type="submission" date="2019-05" db="EMBL/GenBank/DDBJ databases">
        <authorList>
            <consortium name="Pathogen Informatics"/>
        </authorList>
    </citation>
    <scope>NUCLEOTIDE SEQUENCE</scope>
    <source>
        <strain evidence="5">17X</strain>
    </source>
</reference>